<keyword evidence="2" id="KW-1185">Reference proteome</keyword>
<proteinExistence type="predicted"/>
<organism evidence="1 2">
    <name type="scientific">Microbacterium keratanolyticum</name>
    <dbReference type="NCBI Taxonomy" id="67574"/>
    <lineage>
        <taxon>Bacteria</taxon>
        <taxon>Bacillati</taxon>
        <taxon>Actinomycetota</taxon>
        <taxon>Actinomycetes</taxon>
        <taxon>Micrococcales</taxon>
        <taxon>Microbacteriaceae</taxon>
        <taxon>Microbacterium</taxon>
    </lineage>
</organism>
<protein>
    <submittedName>
        <fullName evidence="1">Uncharacterized protein</fullName>
    </submittedName>
</protein>
<evidence type="ECO:0000313" key="2">
    <source>
        <dbReference type="Proteomes" id="UP001142325"/>
    </source>
</evidence>
<dbReference type="RefSeq" id="WP_204939797.1">
    <property type="nucleotide sequence ID" value="NZ_BAAAUM010000002.1"/>
</dbReference>
<dbReference type="AlphaFoldDB" id="A0A9W6HST2"/>
<reference evidence="1" key="2">
    <citation type="submission" date="2023-01" db="EMBL/GenBank/DDBJ databases">
        <authorList>
            <person name="Sun Q."/>
            <person name="Evtushenko L."/>
        </authorList>
    </citation>
    <scope>NUCLEOTIDE SEQUENCE</scope>
    <source>
        <strain evidence="1">VKM Ac-1958</strain>
    </source>
</reference>
<name>A0A9W6HST2_9MICO</name>
<dbReference type="EMBL" id="BSET01000002">
    <property type="protein sequence ID" value="GLK02232.1"/>
    <property type="molecule type" value="Genomic_DNA"/>
</dbReference>
<evidence type="ECO:0000313" key="1">
    <source>
        <dbReference type="EMBL" id="GLK02232.1"/>
    </source>
</evidence>
<sequence length="72" mass="8420">MTSATIHLVAPTSAERALLRLAARVTARVEQRVARRAERRELALDRLRERQSRRPEPIRYERVLQDLGSRML</sequence>
<reference evidence="1" key="1">
    <citation type="journal article" date="2014" name="Int. J. Syst. Evol. Microbiol.">
        <title>Complete genome sequence of Corynebacterium casei LMG S-19264T (=DSM 44701T), isolated from a smear-ripened cheese.</title>
        <authorList>
            <consortium name="US DOE Joint Genome Institute (JGI-PGF)"/>
            <person name="Walter F."/>
            <person name="Albersmeier A."/>
            <person name="Kalinowski J."/>
            <person name="Ruckert C."/>
        </authorList>
    </citation>
    <scope>NUCLEOTIDE SEQUENCE</scope>
    <source>
        <strain evidence="1">VKM Ac-1958</strain>
    </source>
</reference>
<dbReference type="Proteomes" id="UP001142325">
    <property type="component" value="Unassembled WGS sequence"/>
</dbReference>
<comment type="caution">
    <text evidence="1">The sequence shown here is derived from an EMBL/GenBank/DDBJ whole genome shotgun (WGS) entry which is preliminary data.</text>
</comment>
<accession>A0A9W6HST2</accession>
<gene>
    <name evidence="1" type="ORF">GCM10017596_19470</name>
</gene>